<comment type="caution">
    <text evidence="1">The sequence shown here is derived from an EMBL/GenBank/DDBJ whole genome shotgun (WGS) entry which is preliminary data.</text>
</comment>
<name>A0A6V7US50_MELEN</name>
<evidence type="ECO:0000313" key="1">
    <source>
        <dbReference type="EMBL" id="CAD2164280.1"/>
    </source>
</evidence>
<dbReference type="Proteomes" id="UP000580250">
    <property type="component" value="Unassembled WGS sequence"/>
</dbReference>
<dbReference type="AlphaFoldDB" id="A0A6V7US50"/>
<sequence length="156" mass="18891">MRRSFEELKYFLKKITSGENYYFTLKWNWNKPIEGENKDHKLPLIKRIFNQDKPEFKKLKECYDILKVHKGIYKNKKGKAFIYYDKIYNRFNPNQIYFNKVPHSLKNIKINENILKNGEIMCSVCLEKFKIDEEVKQLIPCNVCNLNLKLIKKLFS</sequence>
<dbReference type="OrthoDB" id="10625569at2759"/>
<accession>A0A6V7US50</accession>
<reference evidence="1 2" key="1">
    <citation type="submission" date="2020-08" db="EMBL/GenBank/DDBJ databases">
        <authorList>
            <person name="Koutsovoulos G."/>
            <person name="Danchin GJ E."/>
        </authorList>
    </citation>
    <scope>NUCLEOTIDE SEQUENCE [LARGE SCALE GENOMIC DNA]</scope>
</reference>
<organism evidence="1 2">
    <name type="scientific">Meloidogyne enterolobii</name>
    <name type="common">Root-knot nematode worm</name>
    <name type="synonym">Meloidogyne mayaguensis</name>
    <dbReference type="NCBI Taxonomy" id="390850"/>
    <lineage>
        <taxon>Eukaryota</taxon>
        <taxon>Metazoa</taxon>
        <taxon>Ecdysozoa</taxon>
        <taxon>Nematoda</taxon>
        <taxon>Chromadorea</taxon>
        <taxon>Rhabditida</taxon>
        <taxon>Tylenchina</taxon>
        <taxon>Tylenchomorpha</taxon>
        <taxon>Tylenchoidea</taxon>
        <taxon>Meloidogynidae</taxon>
        <taxon>Meloidogyninae</taxon>
        <taxon>Meloidogyne</taxon>
    </lineage>
</organism>
<proteinExistence type="predicted"/>
<gene>
    <name evidence="1" type="ORF">MENT_LOCUS16494</name>
</gene>
<dbReference type="EMBL" id="CAJEWN010000102">
    <property type="protein sequence ID" value="CAD2164280.1"/>
    <property type="molecule type" value="Genomic_DNA"/>
</dbReference>
<evidence type="ECO:0000313" key="2">
    <source>
        <dbReference type="Proteomes" id="UP000580250"/>
    </source>
</evidence>
<protein>
    <submittedName>
        <fullName evidence="1">Uncharacterized protein</fullName>
    </submittedName>
</protein>